<dbReference type="InterPro" id="IPR036390">
    <property type="entry name" value="WH_DNA-bd_sf"/>
</dbReference>
<dbReference type="Gene3D" id="3.40.190.10">
    <property type="entry name" value="Periplasmic binding protein-like II"/>
    <property type="match status" value="2"/>
</dbReference>
<evidence type="ECO:0000259" key="5">
    <source>
        <dbReference type="PROSITE" id="PS50931"/>
    </source>
</evidence>
<evidence type="ECO:0000313" key="7">
    <source>
        <dbReference type="Proteomes" id="UP001162834"/>
    </source>
</evidence>
<dbReference type="RefSeq" id="WP_259314957.1">
    <property type="nucleotide sequence ID" value="NZ_CP087164.1"/>
</dbReference>
<dbReference type="PROSITE" id="PS50931">
    <property type="entry name" value="HTH_LYSR"/>
    <property type="match status" value="1"/>
</dbReference>
<dbReference type="FunFam" id="1.10.10.10:FF:000001">
    <property type="entry name" value="LysR family transcriptional regulator"/>
    <property type="match status" value="1"/>
</dbReference>
<dbReference type="GO" id="GO:0003700">
    <property type="term" value="F:DNA-binding transcription factor activity"/>
    <property type="evidence" value="ECO:0007669"/>
    <property type="project" value="InterPro"/>
</dbReference>
<sequence length="312" mass="33053">MLDVKRLRVLREVAAQGSFSGAAESLAYTQSAISQQIAALEREAGTKLVERSARAVRLTEAGEALVGHADAILARLQAAERDLEAIAGLRGGRVRVVAFPSAGASLMPMAVAAFRERHPGVELILEPREPDEALVALKAGEADVAVTLEAGFAPIEDEAIETVHLLDDPMFVALPGDHPMAAKARLRLEDLQGEAWIQGTSRATCPDTRIFLRTCAACGFEPRMAFQSDDYAAIQGFIAAGVGVALIPDLALTTPRDDIAIRTLVGVAPRRRVLAATLAGSARGPATQAMVAILEEVGRGWQASRHDLQLAS</sequence>
<dbReference type="PANTHER" id="PTHR30346:SF29">
    <property type="entry name" value="LYSR SUBSTRATE-BINDING"/>
    <property type="match status" value="1"/>
</dbReference>
<evidence type="ECO:0000256" key="4">
    <source>
        <dbReference type="ARBA" id="ARBA00023163"/>
    </source>
</evidence>
<proteinExistence type="inferred from homology"/>
<evidence type="ECO:0000313" key="6">
    <source>
        <dbReference type="EMBL" id="UGS35269.1"/>
    </source>
</evidence>
<dbReference type="Gene3D" id="1.10.10.10">
    <property type="entry name" value="Winged helix-like DNA-binding domain superfamily/Winged helix DNA-binding domain"/>
    <property type="match status" value="1"/>
</dbReference>
<dbReference type="AlphaFoldDB" id="A0A9E6XVQ4"/>
<protein>
    <submittedName>
        <fullName evidence="6">HTH-type transcriptional regulator GltC</fullName>
    </submittedName>
</protein>
<dbReference type="GO" id="GO:0032993">
    <property type="term" value="C:protein-DNA complex"/>
    <property type="evidence" value="ECO:0007669"/>
    <property type="project" value="TreeGrafter"/>
</dbReference>
<dbReference type="KEGG" id="sbae:DSM104329_01656"/>
<dbReference type="EMBL" id="CP087164">
    <property type="protein sequence ID" value="UGS35269.1"/>
    <property type="molecule type" value="Genomic_DNA"/>
</dbReference>
<evidence type="ECO:0000256" key="1">
    <source>
        <dbReference type="ARBA" id="ARBA00009437"/>
    </source>
</evidence>
<keyword evidence="4" id="KW-0804">Transcription</keyword>
<dbReference type="InterPro" id="IPR036388">
    <property type="entry name" value="WH-like_DNA-bd_sf"/>
</dbReference>
<dbReference type="SUPFAM" id="SSF46785">
    <property type="entry name" value="Winged helix' DNA-binding domain"/>
    <property type="match status" value="1"/>
</dbReference>
<gene>
    <name evidence="6" type="primary">gltC_3</name>
    <name evidence="6" type="ORF">DSM104329_01656</name>
</gene>
<dbReference type="InterPro" id="IPR005119">
    <property type="entry name" value="LysR_subst-bd"/>
</dbReference>
<dbReference type="InterPro" id="IPR000847">
    <property type="entry name" value="LysR_HTH_N"/>
</dbReference>
<dbReference type="GO" id="GO:0003677">
    <property type="term" value="F:DNA binding"/>
    <property type="evidence" value="ECO:0007669"/>
    <property type="project" value="UniProtKB-KW"/>
</dbReference>
<dbReference type="Proteomes" id="UP001162834">
    <property type="component" value="Chromosome"/>
</dbReference>
<dbReference type="PANTHER" id="PTHR30346">
    <property type="entry name" value="TRANSCRIPTIONAL DUAL REGULATOR HCAR-RELATED"/>
    <property type="match status" value="1"/>
</dbReference>
<accession>A0A9E6XVQ4</accession>
<reference evidence="6" key="1">
    <citation type="journal article" date="2022" name="Int. J. Syst. Evol. Microbiol.">
        <title>Pseudomonas aegrilactucae sp. nov. and Pseudomonas morbosilactucae sp. nov., pathogens causing bacterial rot of lettuce in Japan.</title>
        <authorList>
            <person name="Sawada H."/>
            <person name="Fujikawa T."/>
            <person name="Satou M."/>
        </authorList>
    </citation>
    <scope>NUCLEOTIDE SEQUENCE</scope>
    <source>
        <strain evidence="6">0166_1</strain>
    </source>
</reference>
<dbReference type="CDD" id="cd08423">
    <property type="entry name" value="PBP2_LTTR_like_6"/>
    <property type="match status" value="1"/>
</dbReference>
<name>A0A9E6XVQ4_9ACTN</name>
<dbReference type="PRINTS" id="PR00039">
    <property type="entry name" value="HTHLYSR"/>
</dbReference>
<keyword evidence="3" id="KW-0238">DNA-binding</keyword>
<keyword evidence="7" id="KW-1185">Reference proteome</keyword>
<dbReference type="SUPFAM" id="SSF53850">
    <property type="entry name" value="Periplasmic binding protein-like II"/>
    <property type="match status" value="1"/>
</dbReference>
<evidence type="ECO:0000256" key="2">
    <source>
        <dbReference type="ARBA" id="ARBA00023015"/>
    </source>
</evidence>
<comment type="similarity">
    <text evidence="1">Belongs to the LysR transcriptional regulatory family.</text>
</comment>
<keyword evidence="2" id="KW-0805">Transcription regulation</keyword>
<dbReference type="Pfam" id="PF00126">
    <property type="entry name" value="HTH_1"/>
    <property type="match status" value="1"/>
</dbReference>
<organism evidence="6 7">
    <name type="scientific">Capillimicrobium parvum</name>
    <dbReference type="NCBI Taxonomy" id="2884022"/>
    <lineage>
        <taxon>Bacteria</taxon>
        <taxon>Bacillati</taxon>
        <taxon>Actinomycetota</taxon>
        <taxon>Thermoleophilia</taxon>
        <taxon>Solirubrobacterales</taxon>
        <taxon>Capillimicrobiaceae</taxon>
        <taxon>Capillimicrobium</taxon>
    </lineage>
</organism>
<feature type="domain" description="HTH lysR-type" evidence="5">
    <location>
        <begin position="2"/>
        <end position="59"/>
    </location>
</feature>
<dbReference type="Pfam" id="PF03466">
    <property type="entry name" value="LysR_substrate"/>
    <property type="match status" value="1"/>
</dbReference>
<evidence type="ECO:0000256" key="3">
    <source>
        <dbReference type="ARBA" id="ARBA00023125"/>
    </source>
</evidence>